<accession>A0ACA9L753</accession>
<feature type="non-terminal residue" evidence="1">
    <location>
        <position position="1"/>
    </location>
</feature>
<dbReference type="Proteomes" id="UP000789920">
    <property type="component" value="Unassembled WGS sequence"/>
</dbReference>
<organism evidence="1 2">
    <name type="scientific">Racocetra persica</name>
    <dbReference type="NCBI Taxonomy" id="160502"/>
    <lineage>
        <taxon>Eukaryota</taxon>
        <taxon>Fungi</taxon>
        <taxon>Fungi incertae sedis</taxon>
        <taxon>Mucoromycota</taxon>
        <taxon>Glomeromycotina</taxon>
        <taxon>Glomeromycetes</taxon>
        <taxon>Diversisporales</taxon>
        <taxon>Gigasporaceae</taxon>
        <taxon>Racocetra</taxon>
    </lineage>
</organism>
<reference evidence="1" key="1">
    <citation type="submission" date="2021-06" db="EMBL/GenBank/DDBJ databases">
        <authorList>
            <person name="Kallberg Y."/>
            <person name="Tangrot J."/>
            <person name="Rosling A."/>
        </authorList>
    </citation>
    <scope>NUCLEOTIDE SEQUENCE</scope>
    <source>
        <strain evidence="1">MA461A</strain>
    </source>
</reference>
<name>A0ACA9L753_9GLOM</name>
<sequence>RYNGDAKLGKSFNTFEGKCMMSEAAKLAGDIDSSKIQGSTKITSSSTTIKYVQNINEFCEIFGIKFSCGFNFDALDLSGLNFNLSGSS</sequence>
<gene>
    <name evidence="1" type="ORF">RPERSI_LOCUS2346</name>
</gene>
<dbReference type="EMBL" id="CAJVQC010002545">
    <property type="protein sequence ID" value="CAG8513038.1"/>
    <property type="molecule type" value="Genomic_DNA"/>
</dbReference>
<evidence type="ECO:0000313" key="1">
    <source>
        <dbReference type="EMBL" id="CAG8513038.1"/>
    </source>
</evidence>
<evidence type="ECO:0000313" key="2">
    <source>
        <dbReference type="Proteomes" id="UP000789920"/>
    </source>
</evidence>
<comment type="caution">
    <text evidence="1">The sequence shown here is derived from an EMBL/GenBank/DDBJ whole genome shotgun (WGS) entry which is preliminary data.</text>
</comment>
<keyword evidence="2" id="KW-1185">Reference proteome</keyword>
<protein>
    <submittedName>
        <fullName evidence="1">27795_t:CDS:1</fullName>
    </submittedName>
</protein>
<proteinExistence type="predicted"/>